<feature type="compositionally biased region" description="Pro residues" evidence="1">
    <location>
        <begin position="132"/>
        <end position="160"/>
    </location>
</feature>
<evidence type="ECO:0000313" key="5">
    <source>
        <dbReference type="Proteomes" id="UP001189429"/>
    </source>
</evidence>
<feature type="transmembrane region" description="Helical" evidence="2">
    <location>
        <begin position="271"/>
        <end position="292"/>
    </location>
</feature>
<feature type="chain" id="PRO_5046334611" description="Heterokaryon incompatibility domain-containing protein" evidence="3">
    <location>
        <begin position="20"/>
        <end position="570"/>
    </location>
</feature>
<reference evidence="4" key="1">
    <citation type="submission" date="2023-10" db="EMBL/GenBank/DDBJ databases">
        <authorList>
            <person name="Chen Y."/>
            <person name="Shah S."/>
            <person name="Dougan E. K."/>
            <person name="Thang M."/>
            <person name="Chan C."/>
        </authorList>
    </citation>
    <scope>NUCLEOTIDE SEQUENCE [LARGE SCALE GENOMIC DNA]</scope>
</reference>
<feature type="signal peptide" evidence="3">
    <location>
        <begin position="1"/>
        <end position="19"/>
    </location>
</feature>
<gene>
    <name evidence="4" type="ORF">PCOR1329_LOCUS2864</name>
</gene>
<evidence type="ECO:0000256" key="1">
    <source>
        <dbReference type="SAM" id="MobiDB-lite"/>
    </source>
</evidence>
<sequence>MIPLHAAVIIAPLLGIVQGDCEDTDNGATDMMGQGCIFYTHYPMSCSNFDDYYHYDDEDFQSFDMCCACGGGDGSRGCVDTDDGATDMMGRSCDSYTTYPPWCSTFYSWWYDDYDFSSSDMCCGCGGGAPPTPAPTSPPLPTPAPTPPPPTPAPTPPPPTTSTQISTTATQTATSSETATQTATQTTTETDTSSASPSNSTTKTTTTTIARTATTTTETGTSFSTSSSTATTEMVLTATTIEMVLTATNLGGSFSSNSPSAEEPQDSEASLTVFVAVVIVLLACVALGLGCLMRRGCPGCGRGPALDSQIEISVSELDAEISEHQADQKTELLETMDFWFLPVEELMNMPRNIPVFRHQVLRDLGLLVKRTMTLEDVLAGRFVADTAAVSHRWPEPEHPDPDGSKLCELQDILAKIPSIKFVWMDWVCAPQWHGGGRTEEEEEEFRLILENILPFIFLGCTVIVLYERVYNQRFWPNVESWIATKMATEDGLVPATEDRLRLKVHGIDSVKGFNCTPWVLDSWHHADAQKAIRILSHNDILVTNAKDKDVNLKVLGSLDHMIKSRHILCT</sequence>
<keyword evidence="2" id="KW-1133">Transmembrane helix</keyword>
<evidence type="ECO:0000256" key="3">
    <source>
        <dbReference type="SAM" id="SignalP"/>
    </source>
</evidence>
<feature type="compositionally biased region" description="Low complexity" evidence="1">
    <location>
        <begin position="161"/>
        <end position="230"/>
    </location>
</feature>
<feature type="transmembrane region" description="Helical" evidence="2">
    <location>
        <begin position="447"/>
        <end position="466"/>
    </location>
</feature>
<keyword evidence="2" id="KW-0812">Transmembrane</keyword>
<dbReference type="EMBL" id="CAUYUJ010000726">
    <property type="protein sequence ID" value="CAK0792213.1"/>
    <property type="molecule type" value="Genomic_DNA"/>
</dbReference>
<name>A0ABN9PHC6_9DINO</name>
<proteinExistence type="predicted"/>
<accession>A0ABN9PHC6</accession>
<evidence type="ECO:0000256" key="2">
    <source>
        <dbReference type="SAM" id="Phobius"/>
    </source>
</evidence>
<dbReference type="Proteomes" id="UP001189429">
    <property type="component" value="Unassembled WGS sequence"/>
</dbReference>
<feature type="region of interest" description="Disordered" evidence="1">
    <location>
        <begin position="132"/>
        <end position="230"/>
    </location>
</feature>
<comment type="caution">
    <text evidence="4">The sequence shown here is derived from an EMBL/GenBank/DDBJ whole genome shotgun (WGS) entry which is preliminary data.</text>
</comment>
<organism evidence="4 5">
    <name type="scientific">Prorocentrum cordatum</name>
    <dbReference type="NCBI Taxonomy" id="2364126"/>
    <lineage>
        <taxon>Eukaryota</taxon>
        <taxon>Sar</taxon>
        <taxon>Alveolata</taxon>
        <taxon>Dinophyceae</taxon>
        <taxon>Prorocentrales</taxon>
        <taxon>Prorocentraceae</taxon>
        <taxon>Prorocentrum</taxon>
    </lineage>
</organism>
<protein>
    <recommendedName>
        <fullName evidence="6">Heterokaryon incompatibility domain-containing protein</fullName>
    </recommendedName>
</protein>
<keyword evidence="3" id="KW-0732">Signal</keyword>
<keyword evidence="5" id="KW-1185">Reference proteome</keyword>
<evidence type="ECO:0000313" key="4">
    <source>
        <dbReference type="EMBL" id="CAK0792213.1"/>
    </source>
</evidence>
<keyword evidence="2" id="KW-0472">Membrane</keyword>
<evidence type="ECO:0008006" key="6">
    <source>
        <dbReference type="Google" id="ProtNLM"/>
    </source>
</evidence>